<dbReference type="InterPro" id="IPR017926">
    <property type="entry name" value="GATASE"/>
</dbReference>
<keyword evidence="3" id="KW-1185">Reference proteome</keyword>
<evidence type="ECO:0000313" key="3">
    <source>
        <dbReference type="Proteomes" id="UP001269144"/>
    </source>
</evidence>
<dbReference type="Gene3D" id="3.40.50.880">
    <property type="match status" value="1"/>
</dbReference>
<protein>
    <submittedName>
        <fullName evidence="2">Glutamine amidotransferase</fullName>
    </submittedName>
</protein>
<dbReference type="InterPro" id="IPR029062">
    <property type="entry name" value="Class_I_gatase-like"/>
</dbReference>
<dbReference type="Proteomes" id="UP001269144">
    <property type="component" value="Unassembled WGS sequence"/>
</dbReference>
<proteinExistence type="predicted"/>
<dbReference type="RefSeq" id="WP_311161218.1">
    <property type="nucleotide sequence ID" value="NZ_JAVQLW010000002.1"/>
</dbReference>
<dbReference type="PRINTS" id="PR00096">
    <property type="entry name" value="GATASE"/>
</dbReference>
<dbReference type="CDD" id="cd01741">
    <property type="entry name" value="GATase1_1"/>
    <property type="match status" value="1"/>
</dbReference>
<evidence type="ECO:0000313" key="2">
    <source>
        <dbReference type="EMBL" id="MDS9468803.1"/>
    </source>
</evidence>
<gene>
    <name evidence="2" type="ORF">RGQ15_14655</name>
</gene>
<dbReference type="PANTHER" id="PTHR42695:SF5">
    <property type="entry name" value="GLUTAMINE AMIDOTRANSFERASE YLR126C-RELATED"/>
    <property type="match status" value="1"/>
</dbReference>
<dbReference type="InterPro" id="IPR044992">
    <property type="entry name" value="ChyE-like"/>
</dbReference>
<comment type="caution">
    <text evidence="2">The sequence shown here is derived from an EMBL/GenBank/DDBJ whole genome shotgun (WGS) entry which is preliminary data.</text>
</comment>
<evidence type="ECO:0000259" key="1">
    <source>
        <dbReference type="Pfam" id="PF00117"/>
    </source>
</evidence>
<accession>A0ABU2HUS0</accession>
<dbReference type="SUPFAM" id="SSF52317">
    <property type="entry name" value="Class I glutamine amidotransferase-like"/>
    <property type="match status" value="1"/>
</dbReference>
<sequence length="227" mass="24641">MNTALAIRHVHFEDLGSFVRPLSERGYALRYSTVGDRDFLEFDPLEPGLLIVLGGPVGAYETTAYPFLSHEMDLIAARLARGLPTLGICLGAQLVAAALGSKVFPAKVKEIGFAPIRLSQTGKLSALRHLEDVLVLHWHGDTYELPKGAENLASQAFAIGSQVLGLQFHPEVERGPGFERWLVGYAHEIAVAGINPAELRADAERCGDALADAARRTFAEWLDGLSR</sequence>
<keyword evidence="2" id="KW-0315">Glutamine amidotransferase</keyword>
<dbReference type="EMBL" id="JAVQLW010000002">
    <property type="protein sequence ID" value="MDS9468803.1"/>
    <property type="molecule type" value="Genomic_DNA"/>
</dbReference>
<dbReference type="NCBIfam" id="NF005458">
    <property type="entry name" value="PRK07053.1"/>
    <property type="match status" value="1"/>
</dbReference>
<dbReference type="PROSITE" id="PS51273">
    <property type="entry name" value="GATASE_TYPE_1"/>
    <property type="match status" value="1"/>
</dbReference>
<feature type="domain" description="Glutamine amidotransferase" evidence="1">
    <location>
        <begin position="44"/>
        <end position="177"/>
    </location>
</feature>
<organism evidence="2 3">
    <name type="scientific">Paracoccus aurantius</name>
    <dbReference type="NCBI Taxonomy" id="3073814"/>
    <lineage>
        <taxon>Bacteria</taxon>
        <taxon>Pseudomonadati</taxon>
        <taxon>Pseudomonadota</taxon>
        <taxon>Alphaproteobacteria</taxon>
        <taxon>Rhodobacterales</taxon>
        <taxon>Paracoccaceae</taxon>
        <taxon>Paracoccus</taxon>
    </lineage>
</organism>
<reference evidence="3" key="1">
    <citation type="submission" date="2023-07" db="EMBL/GenBank/DDBJ databases">
        <title>Paracoccus sp. MBLB3053 whole genome sequence.</title>
        <authorList>
            <person name="Hwang C.Y."/>
            <person name="Cho E.-S."/>
            <person name="Seo M.-J."/>
        </authorList>
    </citation>
    <scope>NUCLEOTIDE SEQUENCE [LARGE SCALE GENOMIC DNA]</scope>
    <source>
        <strain evidence="3">MBLB3053</strain>
    </source>
</reference>
<dbReference type="PANTHER" id="PTHR42695">
    <property type="entry name" value="GLUTAMINE AMIDOTRANSFERASE YLR126C-RELATED"/>
    <property type="match status" value="1"/>
</dbReference>
<name>A0ABU2HUS0_9RHOB</name>
<dbReference type="Pfam" id="PF00117">
    <property type="entry name" value="GATase"/>
    <property type="match status" value="1"/>
</dbReference>